<reference evidence="1 2" key="1">
    <citation type="submission" date="2005-09" db="EMBL/GenBank/DDBJ databases">
        <authorList>
            <person name="Mural R.J."/>
            <person name="Li P.W."/>
            <person name="Adams M.D."/>
            <person name="Amanatides P.G."/>
            <person name="Baden-Tillson H."/>
            <person name="Barnstead M."/>
            <person name="Chin S.H."/>
            <person name="Dew I."/>
            <person name="Evans C.A."/>
            <person name="Ferriera S."/>
            <person name="Flanigan M."/>
            <person name="Fosler C."/>
            <person name="Glodek A."/>
            <person name="Gu Z."/>
            <person name="Holt R.A."/>
            <person name="Jennings D."/>
            <person name="Kraft C.L."/>
            <person name="Lu F."/>
            <person name="Nguyen T."/>
            <person name="Nusskern D.R."/>
            <person name="Pfannkoch C.M."/>
            <person name="Sitter C."/>
            <person name="Sutton G.G."/>
            <person name="Venter J.C."/>
            <person name="Wang Z."/>
            <person name="Woodage T."/>
            <person name="Zheng X.H."/>
            <person name="Zhong F."/>
        </authorList>
    </citation>
    <scope>NUCLEOTIDE SEQUENCE [LARGE SCALE GENOMIC DNA]</scope>
    <source>
        <strain>BN</strain>
        <strain evidence="2">Sprague-Dawley</strain>
    </source>
</reference>
<dbReference type="Proteomes" id="UP000234681">
    <property type="component" value="Chromosome 1"/>
</dbReference>
<sequence>MKIHAACHKGDGHRRNTREHMHVSGRRMMMRNVTVLYHSAAVLSCSTECIGQTRCWPCSICLRAD</sequence>
<name>A6J8E8_RAT</name>
<dbReference type="EMBL" id="CH473979">
    <property type="protein sequence ID" value="EDM08286.1"/>
    <property type="molecule type" value="Genomic_DNA"/>
</dbReference>
<accession>A6J8E8</accession>
<dbReference type="AlphaFoldDB" id="A6J8E8"/>
<evidence type="ECO:0000313" key="1">
    <source>
        <dbReference type="EMBL" id="EDM08286.1"/>
    </source>
</evidence>
<gene>
    <name evidence="1" type="ORF">rCG_53568</name>
</gene>
<evidence type="ECO:0000313" key="2">
    <source>
        <dbReference type="Proteomes" id="UP000234681"/>
    </source>
</evidence>
<organism evidence="1 2">
    <name type="scientific">Rattus norvegicus</name>
    <name type="common">Rat</name>
    <dbReference type="NCBI Taxonomy" id="10116"/>
    <lineage>
        <taxon>Eukaryota</taxon>
        <taxon>Metazoa</taxon>
        <taxon>Chordata</taxon>
        <taxon>Craniata</taxon>
        <taxon>Vertebrata</taxon>
        <taxon>Euteleostomi</taxon>
        <taxon>Mammalia</taxon>
        <taxon>Eutheria</taxon>
        <taxon>Euarchontoglires</taxon>
        <taxon>Glires</taxon>
        <taxon>Rodentia</taxon>
        <taxon>Myomorpha</taxon>
        <taxon>Muroidea</taxon>
        <taxon>Muridae</taxon>
        <taxon>Murinae</taxon>
        <taxon>Rattus</taxon>
    </lineage>
</organism>
<proteinExistence type="predicted"/>
<protein>
    <submittedName>
        <fullName evidence="1">RCG53568</fullName>
    </submittedName>
</protein>